<dbReference type="FunFam" id="2.60.40.60:FF:000031">
    <property type="entry name" value="Cadherin 3"/>
    <property type="match status" value="1"/>
</dbReference>
<dbReference type="InterPro" id="IPR009122">
    <property type="entry name" value="Desmosomal_cadherin"/>
</dbReference>
<dbReference type="Gene3D" id="4.10.900.10">
    <property type="entry name" value="TCF3-CBD (Catenin binding domain)"/>
    <property type="match status" value="1"/>
</dbReference>
<feature type="compositionally biased region" description="Gly residues" evidence="15">
    <location>
        <begin position="233"/>
        <end position="265"/>
    </location>
</feature>
<dbReference type="FunFam" id="2.60.40.60:FF:000083">
    <property type="entry name" value="Desmoglein 1"/>
    <property type="match status" value="1"/>
</dbReference>
<evidence type="ECO:0000256" key="4">
    <source>
        <dbReference type="ARBA" id="ARBA00022723"/>
    </source>
</evidence>
<dbReference type="GO" id="GO:0002009">
    <property type="term" value="P:morphogenesis of an epithelium"/>
    <property type="evidence" value="ECO:0007669"/>
    <property type="project" value="UniProtKB-ARBA"/>
</dbReference>
<evidence type="ECO:0000256" key="6">
    <source>
        <dbReference type="ARBA" id="ARBA00022837"/>
    </source>
</evidence>
<name>A0A3Q3AJ64_KRYMA</name>
<feature type="transmembrane region" description="Helical" evidence="16">
    <location>
        <begin position="535"/>
        <end position="559"/>
    </location>
</feature>
<evidence type="ECO:0000256" key="16">
    <source>
        <dbReference type="SAM" id="Phobius"/>
    </source>
</evidence>
<dbReference type="PROSITE" id="PS00232">
    <property type="entry name" value="CADHERIN_1"/>
    <property type="match status" value="1"/>
</dbReference>
<feature type="domain" description="Cadherin" evidence="17">
    <location>
        <begin position="331"/>
        <end position="421"/>
    </location>
</feature>
<comment type="subcellular location">
    <subcellularLocation>
        <location evidence="1">Cell junction</location>
        <location evidence="1">Desmosome</location>
    </subcellularLocation>
    <subcellularLocation>
        <location evidence="13">Cell membrane</location>
        <topology evidence="13">Single-pass type I membrane protein</topology>
    </subcellularLocation>
</comment>
<evidence type="ECO:0000256" key="15">
    <source>
        <dbReference type="SAM" id="MobiDB-lite"/>
    </source>
</evidence>
<feature type="region of interest" description="Disordered" evidence="15">
    <location>
        <begin position="1"/>
        <end position="31"/>
    </location>
</feature>
<keyword evidence="10 16" id="KW-0472">Membrane</keyword>
<reference evidence="18" key="2">
    <citation type="submission" date="2025-09" db="UniProtKB">
        <authorList>
            <consortium name="Ensembl"/>
        </authorList>
    </citation>
    <scope>IDENTIFICATION</scope>
</reference>
<dbReference type="SMART" id="SM00112">
    <property type="entry name" value="CA"/>
    <property type="match status" value="3"/>
</dbReference>
<dbReference type="GO" id="GO:0030057">
    <property type="term" value="C:desmosome"/>
    <property type="evidence" value="ECO:0007669"/>
    <property type="project" value="UniProtKB-SubCell"/>
</dbReference>
<feature type="compositionally biased region" description="Low complexity" evidence="15">
    <location>
        <begin position="266"/>
        <end position="289"/>
    </location>
</feature>
<keyword evidence="5" id="KW-0677">Repeat</keyword>
<feature type="region of interest" description="Disordered" evidence="15">
    <location>
        <begin position="233"/>
        <end position="289"/>
    </location>
</feature>
<evidence type="ECO:0000313" key="19">
    <source>
        <dbReference type="Proteomes" id="UP000264800"/>
    </source>
</evidence>
<keyword evidence="4" id="KW-0479">Metal-binding</keyword>
<organism evidence="18 19">
    <name type="scientific">Kryptolebias marmoratus</name>
    <name type="common">Mangrove killifish</name>
    <name type="synonym">Rivulus marmoratus</name>
    <dbReference type="NCBI Taxonomy" id="37003"/>
    <lineage>
        <taxon>Eukaryota</taxon>
        <taxon>Metazoa</taxon>
        <taxon>Chordata</taxon>
        <taxon>Craniata</taxon>
        <taxon>Vertebrata</taxon>
        <taxon>Euteleostomi</taxon>
        <taxon>Actinopterygii</taxon>
        <taxon>Neopterygii</taxon>
        <taxon>Teleostei</taxon>
        <taxon>Neoteleostei</taxon>
        <taxon>Acanthomorphata</taxon>
        <taxon>Ovalentaria</taxon>
        <taxon>Atherinomorphae</taxon>
        <taxon>Cyprinodontiformes</taxon>
        <taxon>Rivulidae</taxon>
        <taxon>Kryptolebias</taxon>
    </lineage>
</organism>
<keyword evidence="2" id="KW-1003">Cell membrane</keyword>
<evidence type="ECO:0000256" key="1">
    <source>
        <dbReference type="ARBA" id="ARBA00004568"/>
    </source>
</evidence>
<evidence type="ECO:0000256" key="2">
    <source>
        <dbReference type="ARBA" id="ARBA00022475"/>
    </source>
</evidence>
<feature type="region of interest" description="Disordered" evidence="15">
    <location>
        <begin position="785"/>
        <end position="806"/>
    </location>
</feature>
<dbReference type="InterPro" id="IPR050971">
    <property type="entry name" value="Cadherin-domain_protein"/>
</dbReference>
<evidence type="ECO:0000256" key="12">
    <source>
        <dbReference type="PROSITE-ProRule" id="PRU00043"/>
    </source>
</evidence>
<dbReference type="FunFam" id="2.60.40.60:FF:000068">
    <property type="entry name" value="Desmoglein 1"/>
    <property type="match status" value="1"/>
</dbReference>
<dbReference type="FunFam" id="2.60.40.60:FF:000074">
    <property type="entry name" value="Desmoglein 4"/>
    <property type="match status" value="1"/>
</dbReference>
<keyword evidence="8" id="KW-0965">Cell junction</keyword>
<keyword evidence="3 13" id="KW-0812">Transmembrane</keyword>
<dbReference type="Pfam" id="PF01049">
    <property type="entry name" value="CADH_Y-type_LIR"/>
    <property type="match status" value="1"/>
</dbReference>
<evidence type="ECO:0000313" key="18">
    <source>
        <dbReference type="Ensembl" id="ENSKMAP00000011409.1"/>
    </source>
</evidence>
<accession>A0A3Q3AJ64</accession>
<dbReference type="GeneTree" id="ENSGT01030000234624"/>
<dbReference type="Gene3D" id="2.60.40.60">
    <property type="entry name" value="Cadherins"/>
    <property type="match status" value="4"/>
</dbReference>
<evidence type="ECO:0000256" key="8">
    <source>
        <dbReference type="ARBA" id="ARBA00022949"/>
    </source>
</evidence>
<keyword evidence="19" id="KW-1185">Reference proteome</keyword>
<dbReference type="CDD" id="cd11304">
    <property type="entry name" value="Cadherin_repeat"/>
    <property type="match status" value="3"/>
</dbReference>
<protein>
    <submittedName>
        <fullName evidence="18">Desmoglein-2-like</fullName>
    </submittedName>
</protein>
<dbReference type="Pfam" id="PF00028">
    <property type="entry name" value="Cadherin"/>
    <property type="match status" value="2"/>
</dbReference>
<keyword evidence="11" id="KW-0325">Glycoprotein</keyword>
<dbReference type="GO" id="GO:0005509">
    <property type="term" value="F:calcium ion binding"/>
    <property type="evidence" value="ECO:0007669"/>
    <property type="project" value="UniProtKB-UniRule"/>
</dbReference>
<evidence type="ECO:0000256" key="5">
    <source>
        <dbReference type="ARBA" id="ARBA00022737"/>
    </source>
</evidence>
<dbReference type="Ensembl" id="ENSKMAT00000011587.1">
    <property type="protein sequence ID" value="ENSKMAP00000011409.1"/>
    <property type="gene ID" value="ENSKMAG00000008586.1"/>
</dbReference>
<evidence type="ECO:0000256" key="9">
    <source>
        <dbReference type="ARBA" id="ARBA00022989"/>
    </source>
</evidence>
<sequence>MTFRIKVEDENDNPPVFGETEPGEVDEHSPRGTVVMKVKATDRDEPEHDNSKIAYSIRNQQPSHGIFAIQKDGTIYIHKPLLDREAQDQYILTVIGKDLYGEPGGHTATGTVTINVRDVNDNMPTLEKEQYEGSIEENQFGVEVMRIKTEDLDLRGTDNWEAVFDLVSGNEAGYFSIKTDPKTNEGILMLDKPVDYEDVKDLNLGLIVRNKVSPFDGSGSNAGAGIGFGGGAGGGASSSGGGASSSGGGASSSGGGASSSGGGAGSASANKGTGGSASSPSGASSQSGASLKTYPIKINVKNQLEGPHFNPKVKAIPITKGLKSFKVKEVIASYPAIDKDTGKPAENVRYAKGSDPYNWFTIDPKTAEIKLNKIPDKTSPALVNGTYFAEVLCISEDIPVKTVTGTIAIQLKDFNGHCPTLTSSVQMRCTTDKTVIVNAKDEDTFPNGPPFAFTIIPEGTQGKWQVEHFNETAAIVRAQESMWPGFYKLQLMVKDQQGEACPELQEVTVQVCTCDDGAACRQRSGSHQTKENAKLGSAGIGLILLGLLLLLLIPLLLFLCECGDISKFQDRFAELPFGPKDNLKCDKTEGKGDNTVVPLLYVPVKMEQRMAQNSSEMALGFNTQQFVQSKYGMKEMNNGASEEHSSSVHRNGMHSSSVHRNGTIQSKSKIRESGGGGISDYIVLPDTFPRGVDKQMSSEDENPQVFGYEGQDSSAGSIGCCSQLAFENDLCFLDDLGPSFKTLAEICGGTKVQTEKKQVVPPLPNVFGTKIQTSETHLVAAQQMSQPAKLQSTKNTDHTVVSKTTEQSQAMKSSMITVKKGMSSVKQEMGSQCQMLLVQQQQPAYYTTTSMLQPMHYAVQPPFQNIQVVPEASAANLQNTFMVVGAEAGYSHGVLVQSPIMMCSVQAPSMLLMENSRNQESCTNLIHTENPSGSPTIMAIDDRVPAWSQTGLILVNPSLQ</sequence>
<keyword evidence="9 16" id="KW-1133">Transmembrane helix</keyword>
<dbReference type="InterPro" id="IPR027397">
    <property type="entry name" value="Catenin-bd_sf"/>
</dbReference>
<evidence type="ECO:0000259" key="17">
    <source>
        <dbReference type="PROSITE" id="PS50268"/>
    </source>
</evidence>
<reference evidence="18" key="1">
    <citation type="submission" date="2025-08" db="UniProtKB">
        <authorList>
            <consortium name="Ensembl"/>
        </authorList>
    </citation>
    <scope>IDENTIFICATION</scope>
</reference>
<keyword evidence="7 13" id="KW-0130">Cell adhesion</keyword>
<dbReference type="InterPro" id="IPR002126">
    <property type="entry name" value="Cadherin-like_dom"/>
</dbReference>
<dbReference type="STRING" id="37003.ENSKMAP00000011409"/>
<dbReference type="AlphaFoldDB" id="A0A3Q3AJ64"/>
<dbReference type="OMA" id="CQCDNRD"/>
<dbReference type="PANTHER" id="PTHR24025:SF29">
    <property type="entry name" value="DESMOGLEIN-2-LIKE-RELATED"/>
    <property type="match status" value="1"/>
</dbReference>
<dbReference type="InterPro" id="IPR015919">
    <property type="entry name" value="Cadherin-like_sf"/>
</dbReference>
<dbReference type="GO" id="GO:0005886">
    <property type="term" value="C:plasma membrane"/>
    <property type="evidence" value="ECO:0007669"/>
    <property type="project" value="UniProtKB-SubCell"/>
</dbReference>
<keyword evidence="6 12" id="KW-0106">Calcium</keyword>
<comment type="function">
    <text evidence="14">A component of desmosome cell-cell junctions which are required for positive regulation of cellular adhesion. Involved in the interaction of plaque proteins and intermediate filaments mediating cell-cell adhesion.</text>
</comment>
<feature type="compositionally biased region" description="Polar residues" evidence="15">
    <location>
        <begin position="653"/>
        <end position="667"/>
    </location>
</feature>
<evidence type="ECO:0000256" key="7">
    <source>
        <dbReference type="ARBA" id="ARBA00022889"/>
    </source>
</evidence>
<dbReference type="GO" id="GO:0045216">
    <property type="term" value="P:cell-cell junction organization"/>
    <property type="evidence" value="ECO:0007669"/>
    <property type="project" value="UniProtKB-ARBA"/>
</dbReference>
<evidence type="ECO:0000256" key="13">
    <source>
        <dbReference type="RuleBase" id="RU003318"/>
    </source>
</evidence>
<evidence type="ECO:0000256" key="10">
    <source>
        <dbReference type="ARBA" id="ARBA00023136"/>
    </source>
</evidence>
<proteinExistence type="predicted"/>
<dbReference type="PROSITE" id="PS50268">
    <property type="entry name" value="CADHERIN_2"/>
    <property type="match status" value="3"/>
</dbReference>
<dbReference type="GO" id="GO:0007156">
    <property type="term" value="P:homophilic cell adhesion via plasma membrane adhesion molecules"/>
    <property type="evidence" value="ECO:0007669"/>
    <property type="project" value="InterPro"/>
</dbReference>
<feature type="domain" description="Cadherin" evidence="17">
    <location>
        <begin position="17"/>
        <end position="126"/>
    </location>
</feature>
<feature type="domain" description="Cadherin" evidence="17">
    <location>
        <begin position="136"/>
        <end position="210"/>
    </location>
</feature>
<evidence type="ECO:0000256" key="11">
    <source>
        <dbReference type="ARBA" id="ARBA00023180"/>
    </source>
</evidence>
<evidence type="ECO:0000256" key="3">
    <source>
        <dbReference type="ARBA" id="ARBA00022692"/>
    </source>
</evidence>
<feature type="region of interest" description="Disordered" evidence="15">
    <location>
        <begin position="637"/>
        <end position="676"/>
    </location>
</feature>
<dbReference type="InterPro" id="IPR020894">
    <property type="entry name" value="Cadherin_CS"/>
</dbReference>
<dbReference type="PRINTS" id="PR00205">
    <property type="entry name" value="CADHERIN"/>
</dbReference>
<dbReference type="Proteomes" id="UP000264800">
    <property type="component" value="Unplaced"/>
</dbReference>
<dbReference type="InterPro" id="IPR000233">
    <property type="entry name" value="Cadherin_Y-type_LIR"/>
</dbReference>
<evidence type="ECO:0000256" key="14">
    <source>
        <dbReference type="RuleBase" id="RU004358"/>
    </source>
</evidence>
<dbReference type="PRINTS" id="PR01818">
    <property type="entry name" value="DESMOCADHERN"/>
</dbReference>
<dbReference type="SUPFAM" id="SSF49313">
    <property type="entry name" value="Cadherin-like"/>
    <property type="match status" value="4"/>
</dbReference>
<dbReference type="PANTHER" id="PTHR24025">
    <property type="entry name" value="DESMOGLEIN FAMILY MEMBER"/>
    <property type="match status" value="1"/>
</dbReference>